<evidence type="ECO:0000313" key="2">
    <source>
        <dbReference type="EMBL" id="ELR54367.1"/>
    </source>
</evidence>
<dbReference type="AlphaFoldDB" id="L8IGW4"/>
<gene>
    <name evidence="2" type="ORF">M91_09061</name>
</gene>
<reference evidence="2 3" key="1">
    <citation type="journal article" date="2012" name="Nat. Genet.">
        <title>The yak genome and adaptation to life at high altitude.</title>
        <authorList>
            <person name="Qiu Q."/>
            <person name="Zhang G."/>
            <person name="Ma T."/>
            <person name="Qian W."/>
            <person name="Wang J."/>
            <person name="Ye Z."/>
            <person name="Cao C."/>
            <person name="Hu Q."/>
            <person name="Kim J."/>
            <person name="Larkin D.M."/>
            <person name="Auvil L."/>
            <person name="Capitanu B."/>
            <person name="Ma J."/>
            <person name="Lewin H.A."/>
            <person name="Qian X."/>
            <person name="Lang Y."/>
            <person name="Zhou R."/>
            <person name="Wang L."/>
            <person name="Wang K."/>
            <person name="Xia J."/>
            <person name="Liao S."/>
            <person name="Pan S."/>
            <person name="Lu X."/>
            <person name="Hou H."/>
            <person name="Wang Y."/>
            <person name="Zang X."/>
            <person name="Yin Y."/>
            <person name="Ma H."/>
            <person name="Zhang J."/>
            <person name="Wang Z."/>
            <person name="Zhang Y."/>
            <person name="Zhang D."/>
            <person name="Yonezawa T."/>
            <person name="Hasegawa M."/>
            <person name="Zhong Y."/>
            <person name="Liu W."/>
            <person name="Zhang Y."/>
            <person name="Huang Z."/>
            <person name="Zhang S."/>
            <person name="Long R."/>
            <person name="Yang H."/>
            <person name="Wang J."/>
            <person name="Lenstra J.A."/>
            <person name="Cooper D.N."/>
            <person name="Wu Y."/>
            <person name="Wang J."/>
            <person name="Shi P."/>
            <person name="Wang J."/>
            <person name="Liu J."/>
        </authorList>
    </citation>
    <scope>NUCLEOTIDE SEQUENCE [LARGE SCALE GENOMIC DNA]</scope>
    <source>
        <strain evidence="3">yakQH1</strain>
    </source>
</reference>
<organism evidence="2 3">
    <name type="scientific">Bos mutus</name>
    <name type="common">wild yak</name>
    <dbReference type="NCBI Taxonomy" id="72004"/>
    <lineage>
        <taxon>Eukaryota</taxon>
        <taxon>Metazoa</taxon>
        <taxon>Chordata</taxon>
        <taxon>Craniata</taxon>
        <taxon>Vertebrata</taxon>
        <taxon>Euteleostomi</taxon>
        <taxon>Mammalia</taxon>
        <taxon>Eutheria</taxon>
        <taxon>Laurasiatheria</taxon>
        <taxon>Artiodactyla</taxon>
        <taxon>Ruminantia</taxon>
        <taxon>Pecora</taxon>
        <taxon>Bovidae</taxon>
        <taxon>Bovinae</taxon>
        <taxon>Bos</taxon>
    </lineage>
</organism>
<evidence type="ECO:0000256" key="1">
    <source>
        <dbReference type="SAM" id="MobiDB-lite"/>
    </source>
</evidence>
<accession>L8IGW4</accession>
<proteinExistence type="predicted"/>
<sequence length="108" mass="12925">KVTRKPQQPKRVPMRFASRVKGRKKTLCPQKYRGSVEARNMTMRVRRPLKGTLRKKILSHATQSKKVKKTRKPNCFFCSCPRKKLNQSQKGHQNIRQSQRRRQNQNRR</sequence>
<dbReference type="InterPro" id="IPR040433">
    <property type="entry name" value="Spermatid_TP"/>
</dbReference>
<feature type="region of interest" description="Disordered" evidence="1">
    <location>
        <begin position="80"/>
        <end position="108"/>
    </location>
</feature>
<dbReference type="EMBL" id="JH881436">
    <property type="protein sequence ID" value="ELR54367.1"/>
    <property type="molecule type" value="Genomic_DNA"/>
</dbReference>
<feature type="non-terminal residue" evidence="2">
    <location>
        <position position="1"/>
    </location>
</feature>
<dbReference type="Proteomes" id="UP000011080">
    <property type="component" value="Unassembled WGS sequence"/>
</dbReference>
<evidence type="ECO:0000313" key="3">
    <source>
        <dbReference type="Proteomes" id="UP000011080"/>
    </source>
</evidence>
<protein>
    <recommendedName>
        <fullName evidence="4">Spermatid nuclear transition protein 3</fullName>
    </recommendedName>
</protein>
<dbReference type="PANTHER" id="PTHR37876">
    <property type="entry name" value="PROTEIN GAR2-LIKE"/>
    <property type="match status" value="1"/>
</dbReference>
<feature type="compositionally biased region" description="Basic residues" evidence="1">
    <location>
        <begin position="98"/>
        <end position="108"/>
    </location>
</feature>
<name>L8IGW4_9CETA</name>
<evidence type="ECO:0008006" key="4">
    <source>
        <dbReference type="Google" id="ProtNLM"/>
    </source>
</evidence>
<dbReference type="PANTHER" id="PTHR37876:SF2">
    <property type="entry name" value="SPERMATID NUCLEAR TRANSITION PROTEIN 4"/>
    <property type="match status" value="1"/>
</dbReference>